<sequence>MDKERLVQKSCNEFVNLLSSKAAVPGGGGAAALVGGIGTALAGMVCNLTVGKKKYAQYEDDVKRILKRAEDLQKDLLDMVDEDAENFLPLSKAYGMPANTEEEKKEKEKVMQQALKKACEVPIKIVETCYEAIKLHQGLVDKGSRLAISDVGVGVQCLKSALISGQLNVIININMIKDEEYVNRVKEKTEKLVNEGSKIADEVYVKVEKILSK</sequence>
<dbReference type="Gene3D" id="1.20.120.680">
    <property type="entry name" value="Formiminotetrahydrofolate cyclodeaminase monomer, up-and-down helical bundle"/>
    <property type="match status" value="1"/>
</dbReference>
<feature type="domain" description="Cyclodeaminase/cyclohydrolase" evidence="2">
    <location>
        <begin position="10"/>
        <end position="190"/>
    </location>
</feature>
<organism evidence="3 4">
    <name type="scientific">Thermohalobacter berrensis</name>
    <dbReference type="NCBI Taxonomy" id="99594"/>
    <lineage>
        <taxon>Bacteria</taxon>
        <taxon>Bacillati</taxon>
        <taxon>Bacillota</taxon>
        <taxon>Tissierellia</taxon>
        <taxon>Tissierellales</taxon>
        <taxon>Thermohalobacteraceae</taxon>
        <taxon>Thermohalobacter</taxon>
    </lineage>
</organism>
<accession>A0A419T8J2</accession>
<evidence type="ECO:0000313" key="4">
    <source>
        <dbReference type="Proteomes" id="UP000284177"/>
    </source>
</evidence>
<gene>
    <name evidence="3" type="ORF">BET03_08610</name>
</gene>
<reference evidence="3 4" key="1">
    <citation type="submission" date="2016-08" db="EMBL/GenBank/DDBJ databases">
        <title>Novel Firmicutes and Novel Genomes.</title>
        <authorList>
            <person name="Poppleton D.I."/>
            <person name="Gribaldo S."/>
        </authorList>
    </citation>
    <scope>NUCLEOTIDE SEQUENCE [LARGE SCALE GENOMIC DNA]</scope>
    <source>
        <strain evidence="3 4">CTT3</strain>
    </source>
</reference>
<dbReference type="Proteomes" id="UP000284177">
    <property type="component" value="Unassembled WGS sequence"/>
</dbReference>
<protein>
    <submittedName>
        <fullName evidence="3">Sugar ABC transporter substrate-binding protein</fullName>
    </submittedName>
</protein>
<dbReference type="InterPro" id="IPR036178">
    <property type="entry name" value="Formintransfe-cycloase-like_sf"/>
</dbReference>
<name>A0A419T8J2_9FIRM</name>
<dbReference type="RefSeq" id="WP_120167525.1">
    <property type="nucleotide sequence ID" value="NZ_MCIB01000004.1"/>
</dbReference>
<dbReference type="GO" id="GO:0003824">
    <property type="term" value="F:catalytic activity"/>
    <property type="evidence" value="ECO:0007669"/>
    <property type="project" value="InterPro"/>
</dbReference>
<dbReference type="AlphaFoldDB" id="A0A419T8J2"/>
<keyword evidence="4" id="KW-1185">Reference proteome</keyword>
<feature type="coiled-coil region" evidence="1">
    <location>
        <begin position="55"/>
        <end position="82"/>
    </location>
</feature>
<evidence type="ECO:0000259" key="2">
    <source>
        <dbReference type="Pfam" id="PF04961"/>
    </source>
</evidence>
<dbReference type="EMBL" id="MCIB01000004">
    <property type="protein sequence ID" value="RKD33775.1"/>
    <property type="molecule type" value="Genomic_DNA"/>
</dbReference>
<dbReference type="OrthoDB" id="7959174at2"/>
<proteinExistence type="predicted"/>
<dbReference type="Pfam" id="PF04961">
    <property type="entry name" value="FTCD_C"/>
    <property type="match status" value="1"/>
</dbReference>
<keyword evidence="1" id="KW-0175">Coiled coil</keyword>
<comment type="caution">
    <text evidence="3">The sequence shown here is derived from an EMBL/GenBank/DDBJ whole genome shotgun (WGS) entry which is preliminary data.</text>
</comment>
<dbReference type="InterPro" id="IPR007044">
    <property type="entry name" value="Cyclodeamin/CycHdrlase"/>
</dbReference>
<evidence type="ECO:0000313" key="3">
    <source>
        <dbReference type="EMBL" id="RKD33775.1"/>
    </source>
</evidence>
<evidence type="ECO:0000256" key="1">
    <source>
        <dbReference type="SAM" id="Coils"/>
    </source>
</evidence>
<dbReference type="SUPFAM" id="SSF101262">
    <property type="entry name" value="Methenyltetrahydrofolate cyclohydrolase-like"/>
    <property type="match status" value="1"/>
</dbReference>